<dbReference type="EMBL" id="AP022569">
    <property type="protein sequence ID" value="BBX45024.1"/>
    <property type="molecule type" value="Genomic_DNA"/>
</dbReference>
<evidence type="ECO:0000259" key="2">
    <source>
        <dbReference type="Pfam" id="PF05305"/>
    </source>
</evidence>
<evidence type="ECO:0000313" key="3">
    <source>
        <dbReference type="EMBL" id="BBX45024.1"/>
    </source>
</evidence>
<keyword evidence="1" id="KW-0732">Signal</keyword>
<evidence type="ECO:0000256" key="1">
    <source>
        <dbReference type="SAM" id="SignalP"/>
    </source>
</evidence>
<feature type="chain" id="PRO_5029761460" description="DUF732 domain-containing protein" evidence="1">
    <location>
        <begin position="23"/>
        <end position="126"/>
    </location>
</feature>
<protein>
    <recommendedName>
        <fullName evidence="2">DUF732 domain-containing protein</fullName>
    </recommendedName>
</protein>
<proteinExistence type="predicted"/>
<dbReference type="InterPro" id="IPR007969">
    <property type="entry name" value="DUF732"/>
</dbReference>
<organism evidence="3 4">
    <name type="scientific">Mycobacterium cookii</name>
    <dbReference type="NCBI Taxonomy" id="1775"/>
    <lineage>
        <taxon>Bacteria</taxon>
        <taxon>Bacillati</taxon>
        <taxon>Actinomycetota</taxon>
        <taxon>Actinomycetes</taxon>
        <taxon>Mycobacteriales</taxon>
        <taxon>Mycobacteriaceae</taxon>
        <taxon>Mycobacterium</taxon>
    </lineage>
</organism>
<name>A0A7I7KTC4_9MYCO</name>
<keyword evidence="4" id="KW-1185">Reference proteome</keyword>
<gene>
    <name evidence="3" type="ORF">MCOO_10390</name>
</gene>
<dbReference type="Proteomes" id="UP000465866">
    <property type="component" value="Chromosome"/>
</dbReference>
<reference evidence="3 4" key="1">
    <citation type="journal article" date="2019" name="Emerg. Microbes Infect.">
        <title>Comprehensive subspecies identification of 175 nontuberculous mycobacteria species based on 7547 genomic profiles.</title>
        <authorList>
            <person name="Matsumoto Y."/>
            <person name="Kinjo T."/>
            <person name="Motooka D."/>
            <person name="Nabeya D."/>
            <person name="Jung N."/>
            <person name="Uechi K."/>
            <person name="Horii T."/>
            <person name="Iida T."/>
            <person name="Fujita J."/>
            <person name="Nakamura S."/>
        </authorList>
    </citation>
    <scope>NUCLEOTIDE SEQUENCE [LARGE SCALE GENOMIC DNA]</scope>
    <source>
        <strain evidence="3 4">JCM 12404</strain>
    </source>
</reference>
<dbReference type="Pfam" id="PF05305">
    <property type="entry name" value="DUF732"/>
    <property type="match status" value="1"/>
</dbReference>
<accession>A0A7I7KTC4</accession>
<feature type="domain" description="DUF732" evidence="2">
    <location>
        <begin position="27"/>
        <end position="97"/>
    </location>
</feature>
<feature type="signal peptide" evidence="1">
    <location>
        <begin position="1"/>
        <end position="22"/>
    </location>
</feature>
<dbReference type="RefSeq" id="WP_163775384.1">
    <property type="nucleotide sequence ID" value="NZ_AP022569.1"/>
</dbReference>
<dbReference type="AlphaFoldDB" id="A0A7I7KTC4"/>
<evidence type="ECO:0000313" key="4">
    <source>
        <dbReference type="Proteomes" id="UP000465866"/>
    </source>
</evidence>
<sequence length="126" mass="13317">MRSQLVYLTSAAFIGLAAPAHADPNPDAKFLGALNKAGITYNNGPAAIASGRRACELMDQGNSQADVVKSMTQENAGLTDDAATKFTQISENVFCPQHTWGIVPTPPTQQWSPPIDFPLPPLPAAL</sequence>
<dbReference type="KEGG" id="mcoo:MCOO_10390"/>